<keyword evidence="5 8" id="KW-1133">Transmembrane helix</keyword>
<evidence type="ECO:0000259" key="9">
    <source>
        <dbReference type="PROSITE" id="PS50850"/>
    </source>
</evidence>
<dbReference type="AlphaFoldDB" id="A0A6J3M8J4"/>
<keyword evidence="3 7" id="KW-0813">Transport</keyword>
<feature type="domain" description="Major facilitator superfamily (MFS) profile" evidence="9">
    <location>
        <begin position="111"/>
        <end position="576"/>
    </location>
</feature>
<feature type="transmembrane region" description="Helical" evidence="8">
    <location>
        <begin position="455"/>
        <end position="476"/>
    </location>
</feature>
<feature type="transmembrane region" description="Helical" evidence="8">
    <location>
        <begin position="549"/>
        <end position="572"/>
    </location>
</feature>
<dbReference type="RefSeq" id="XP_033460188.1">
    <property type="nucleotide sequence ID" value="XM_033602237.1"/>
</dbReference>
<feature type="transmembrane region" description="Helical" evidence="8">
    <location>
        <begin position="259"/>
        <end position="280"/>
    </location>
</feature>
<dbReference type="GO" id="GO:0015798">
    <property type="term" value="P:myo-inositol transport"/>
    <property type="evidence" value="ECO:0007669"/>
    <property type="project" value="UniProtKB-ARBA"/>
</dbReference>
<evidence type="ECO:0000313" key="10">
    <source>
        <dbReference type="Proteomes" id="UP000504637"/>
    </source>
</evidence>
<proteinExistence type="inferred from homology"/>
<dbReference type="PROSITE" id="PS50850">
    <property type="entry name" value="MFS"/>
    <property type="match status" value="1"/>
</dbReference>
<reference evidence="11" key="3">
    <citation type="submission" date="2025-08" db="UniProtKB">
        <authorList>
            <consortium name="RefSeq"/>
        </authorList>
    </citation>
    <scope>IDENTIFICATION</scope>
    <source>
        <strain evidence="11">CBS 342.82</strain>
    </source>
</reference>
<feature type="transmembrane region" description="Helical" evidence="8">
    <location>
        <begin position="423"/>
        <end position="443"/>
    </location>
</feature>
<name>A0A6J3M8J4_9PEZI</name>
<gene>
    <name evidence="11" type="ORF">K489DRAFT_338988</name>
</gene>
<sequence>MPPNPRVHEGIREIDVNNAAAFWHHTNVVAHLDDEELETAVTEFIQEGNLGHLGPTFRAELSKAARVLKWQDATDSDEALRARVPELTEADLQTLKREGRWKDQPWGLFLAVLINSIAAVVQGWDQSGTNGANLFWTSSMGISIEHCLNMADPQRPADCTRRTLLLGFVNSAPYIMISLVACWLSDPLNHYLGRRLTIFIGAICSVIAPLASAATHSWPELMGTRFILGLGMGLKEVTVPILSAEIAPRQIRGALVMSWQICTAFGIMLGCAANLISLSITDDQNFVWRLQLGSAFIPATLLLVFVLFGPESPRWLVRKRRLEKAYRTLQRVRGRGNELLAVKELFYLNCVIGHQDEVFVGTKGFQRFVELFTKPRVRRAMVAASIVMISQQFCGINVLAFYSSTVFDTIVQTDGSSYQDARTALFFSLGVGVTNFIFAWPAFFSIDKYGRRPLLLVTVPLMFLFLFIAGLCTLIEDKKVSFGVVVAFLYLFVVVYSPGMGPIPFTYSAEVFPITHREIGMSWAVSMNNLFGAALSLSFPSIWQFFRPLGLGTLFFFAGLNIISFILIFLFVPETHLKTLEDLNAIFDRQTRSHAEHELCHVLPWALDRVTGRKASERPIFAD</sequence>
<dbReference type="NCBIfam" id="TIGR00879">
    <property type="entry name" value="SP"/>
    <property type="match status" value="1"/>
</dbReference>
<feature type="transmembrane region" description="Helical" evidence="8">
    <location>
        <begin position="519"/>
        <end position="543"/>
    </location>
</feature>
<dbReference type="OrthoDB" id="5290825at2759"/>
<dbReference type="Pfam" id="PF00083">
    <property type="entry name" value="Sugar_tr"/>
    <property type="match status" value="1"/>
</dbReference>
<protein>
    <recommendedName>
        <fullName evidence="9">Major facilitator superfamily (MFS) profile domain-containing protein</fullName>
    </recommendedName>
</protein>
<keyword evidence="6 8" id="KW-0472">Membrane</keyword>
<comment type="subcellular location">
    <subcellularLocation>
        <location evidence="1">Membrane</location>
        <topology evidence="1">Multi-pass membrane protein</topology>
    </subcellularLocation>
</comment>
<dbReference type="PROSITE" id="PS00217">
    <property type="entry name" value="SUGAR_TRANSPORT_2"/>
    <property type="match status" value="1"/>
</dbReference>
<dbReference type="PROSITE" id="PS00216">
    <property type="entry name" value="SUGAR_TRANSPORT_1"/>
    <property type="match status" value="1"/>
</dbReference>
<dbReference type="InterPro" id="IPR050814">
    <property type="entry name" value="Myo-inositol_Transporter"/>
</dbReference>
<reference evidence="11" key="1">
    <citation type="submission" date="2020-01" db="EMBL/GenBank/DDBJ databases">
        <authorList>
            <consortium name="DOE Joint Genome Institute"/>
            <person name="Haridas S."/>
            <person name="Albert R."/>
            <person name="Binder M."/>
            <person name="Bloem J."/>
            <person name="Labutti K."/>
            <person name="Salamov A."/>
            <person name="Andreopoulos B."/>
            <person name="Baker S.E."/>
            <person name="Barry K."/>
            <person name="Bills G."/>
            <person name="Bluhm B.H."/>
            <person name="Cannon C."/>
            <person name="Castanera R."/>
            <person name="Culley D.E."/>
            <person name="Daum C."/>
            <person name="Ezra D."/>
            <person name="Gonzalez J.B."/>
            <person name="Henrissat B."/>
            <person name="Kuo A."/>
            <person name="Liang C."/>
            <person name="Lipzen A."/>
            <person name="Lutzoni F."/>
            <person name="Magnuson J."/>
            <person name="Mondo S."/>
            <person name="Nolan M."/>
            <person name="Ohm R."/>
            <person name="Pangilinan J."/>
            <person name="Park H.-J."/>
            <person name="Ramirez L."/>
            <person name="Alfaro M."/>
            <person name="Sun H."/>
            <person name="Tritt A."/>
            <person name="Yoshinaga Y."/>
            <person name="Zwiers L.-H."/>
            <person name="Turgeon B.G."/>
            <person name="Goodwin S.B."/>
            <person name="Spatafora J.W."/>
            <person name="Crous P.W."/>
            <person name="Grigoriev I.V."/>
        </authorList>
    </citation>
    <scope>NUCLEOTIDE SEQUENCE</scope>
    <source>
        <strain evidence="11">CBS 342.82</strain>
    </source>
</reference>
<accession>A0A6J3M8J4</accession>
<dbReference type="PANTHER" id="PTHR48020:SF4">
    <property type="entry name" value="SYMPORT, PUTATIVE (AFU_ORTHOLOGUE AFUA_3G11790)-RELATED"/>
    <property type="match status" value="1"/>
</dbReference>
<dbReference type="SUPFAM" id="SSF103473">
    <property type="entry name" value="MFS general substrate transporter"/>
    <property type="match status" value="1"/>
</dbReference>
<reference evidence="11" key="2">
    <citation type="submission" date="2020-04" db="EMBL/GenBank/DDBJ databases">
        <authorList>
            <consortium name="NCBI Genome Project"/>
        </authorList>
    </citation>
    <scope>NUCLEOTIDE SEQUENCE</scope>
    <source>
        <strain evidence="11">CBS 342.82</strain>
    </source>
</reference>
<dbReference type="Gene3D" id="1.20.1250.20">
    <property type="entry name" value="MFS general substrate transporter like domains"/>
    <property type="match status" value="1"/>
</dbReference>
<evidence type="ECO:0000256" key="2">
    <source>
        <dbReference type="ARBA" id="ARBA00010992"/>
    </source>
</evidence>
<dbReference type="GO" id="GO:0016020">
    <property type="term" value="C:membrane"/>
    <property type="evidence" value="ECO:0007669"/>
    <property type="project" value="UniProtKB-SubCell"/>
</dbReference>
<dbReference type="InterPro" id="IPR005829">
    <property type="entry name" value="Sugar_transporter_CS"/>
</dbReference>
<evidence type="ECO:0000256" key="8">
    <source>
        <dbReference type="SAM" id="Phobius"/>
    </source>
</evidence>
<evidence type="ECO:0000256" key="7">
    <source>
        <dbReference type="RuleBase" id="RU003346"/>
    </source>
</evidence>
<dbReference type="InterPro" id="IPR005828">
    <property type="entry name" value="MFS_sugar_transport-like"/>
</dbReference>
<feature type="transmembrane region" description="Helical" evidence="8">
    <location>
        <begin position="482"/>
        <end position="507"/>
    </location>
</feature>
<dbReference type="InterPro" id="IPR036259">
    <property type="entry name" value="MFS_trans_sf"/>
</dbReference>
<evidence type="ECO:0000256" key="6">
    <source>
        <dbReference type="ARBA" id="ARBA00023136"/>
    </source>
</evidence>
<feature type="transmembrane region" description="Helical" evidence="8">
    <location>
        <begin position="286"/>
        <end position="309"/>
    </location>
</feature>
<evidence type="ECO:0000256" key="3">
    <source>
        <dbReference type="ARBA" id="ARBA00022448"/>
    </source>
</evidence>
<dbReference type="PRINTS" id="PR00171">
    <property type="entry name" value="SUGRTRNSPORT"/>
</dbReference>
<evidence type="ECO:0000256" key="1">
    <source>
        <dbReference type="ARBA" id="ARBA00004141"/>
    </source>
</evidence>
<dbReference type="FunFam" id="1.20.1250.20:FF:000474">
    <property type="entry name" value="Sugar transporter, putative"/>
    <property type="match status" value="1"/>
</dbReference>
<dbReference type="GO" id="GO:0015791">
    <property type="term" value="P:polyol transmembrane transport"/>
    <property type="evidence" value="ECO:0007669"/>
    <property type="project" value="UniProtKB-ARBA"/>
</dbReference>
<feature type="transmembrane region" description="Helical" evidence="8">
    <location>
        <begin position="106"/>
        <end position="124"/>
    </location>
</feature>
<dbReference type="InterPro" id="IPR020846">
    <property type="entry name" value="MFS_dom"/>
</dbReference>
<organism evidence="11">
    <name type="scientific">Dissoconium aciculare CBS 342.82</name>
    <dbReference type="NCBI Taxonomy" id="1314786"/>
    <lineage>
        <taxon>Eukaryota</taxon>
        <taxon>Fungi</taxon>
        <taxon>Dikarya</taxon>
        <taxon>Ascomycota</taxon>
        <taxon>Pezizomycotina</taxon>
        <taxon>Dothideomycetes</taxon>
        <taxon>Dothideomycetidae</taxon>
        <taxon>Mycosphaerellales</taxon>
        <taxon>Dissoconiaceae</taxon>
        <taxon>Dissoconium</taxon>
    </lineage>
</organism>
<comment type="similarity">
    <text evidence="2 7">Belongs to the major facilitator superfamily. Sugar transporter (TC 2.A.1.1) family.</text>
</comment>
<feature type="transmembrane region" description="Helical" evidence="8">
    <location>
        <begin position="380"/>
        <end position="403"/>
    </location>
</feature>
<feature type="transmembrane region" description="Helical" evidence="8">
    <location>
        <begin position="226"/>
        <end position="247"/>
    </location>
</feature>
<evidence type="ECO:0000313" key="11">
    <source>
        <dbReference type="RefSeq" id="XP_033460188.1"/>
    </source>
</evidence>
<dbReference type="GO" id="GO:0022857">
    <property type="term" value="F:transmembrane transporter activity"/>
    <property type="evidence" value="ECO:0007669"/>
    <property type="project" value="InterPro"/>
</dbReference>
<dbReference type="InterPro" id="IPR003663">
    <property type="entry name" value="Sugar/inositol_transpt"/>
</dbReference>
<dbReference type="GeneID" id="54360037"/>
<keyword evidence="4 8" id="KW-0812">Transmembrane</keyword>
<dbReference type="PANTHER" id="PTHR48020">
    <property type="entry name" value="PROTON MYO-INOSITOL COTRANSPORTER"/>
    <property type="match status" value="1"/>
</dbReference>
<evidence type="ECO:0000256" key="5">
    <source>
        <dbReference type="ARBA" id="ARBA00022989"/>
    </source>
</evidence>
<dbReference type="Proteomes" id="UP000504637">
    <property type="component" value="Unplaced"/>
</dbReference>
<keyword evidence="10" id="KW-1185">Reference proteome</keyword>
<feature type="transmembrane region" description="Helical" evidence="8">
    <location>
        <begin position="196"/>
        <end position="214"/>
    </location>
</feature>
<feature type="transmembrane region" description="Helical" evidence="8">
    <location>
        <begin position="164"/>
        <end position="184"/>
    </location>
</feature>
<evidence type="ECO:0000256" key="4">
    <source>
        <dbReference type="ARBA" id="ARBA00022692"/>
    </source>
</evidence>